<organism evidence="1 2">
    <name type="scientific">Pusillibacter faecalis</name>
    <dbReference type="NCBI Taxonomy" id="2714358"/>
    <lineage>
        <taxon>Bacteria</taxon>
        <taxon>Bacillati</taxon>
        <taxon>Bacillota</taxon>
        <taxon>Clostridia</taxon>
        <taxon>Eubacteriales</taxon>
        <taxon>Oscillospiraceae</taxon>
        <taxon>Pusillibacter</taxon>
    </lineage>
</organism>
<reference evidence="1" key="1">
    <citation type="submission" date="2020-09" db="EMBL/GenBank/DDBJ databases">
        <title>New species isolated from human feces.</title>
        <authorList>
            <person name="Kitahara M."/>
            <person name="Shigeno Y."/>
            <person name="Shime M."/>
            <person name="Matsumoto Y."/>
            <person name="Nakamura S."/>
            <person name="Motooka D."/>
            <person name="Fukuoka S."/>
            <person name="Nishikawa H."/>
            <person name="Benno Y."/>
        </authorList>
    </citation>
    <scope>NUCLEOTIDE SEQUENCE</scope>
    <source>
        <strain evidence="1">MM59</strain>
    </source>
</reference>
<keyword evidence="2" id="KW-1185">Reference proteome</keyword>
<dbReference type="EMBL" id="AP023420">
    <property type="protein sequence ID" value="BCK83484.1"/>
    <property type="molecule type" value="Genomic_DNA"/>
</dbReference>
<sequence>MYSLTCYGRMWAKGGEIVFTYIVEKGANLKIHTPGIKDMSQIKTKTIQKPDCIYMQSDYPSGWHIEVEQRSDKIVIYSNYQLTQNEDGSFNAPTKLSDL</sequence>
<evidence type="ECO:0000313" key="2">
    <source>
        <dbReference type="Proteomes" id="UP000679848"/>
    </source>
</evidence>
<proteinExistence type="predicted"/>
<dbReference type="Proteomes" id="UP000679848">
    <property type="component" value="Chromosome"/>
</dbReference>
<dbReference type="KEGG" id="pfaa:MM59RIKEN_08030"/>
<gene>
    <name evidence="1" type="ORF">MM59RIKEN_08030</name>
</gene>
<evidence type="ECO:0000313" key="1">
    <source>
        <dbReference type="EMBL" id="BCK83484.1"/>
    </source>
</evidence>
<accession>A0A810Q673</accession>
<name>A0A810Q673_9FIRM</name>
<dbReference type="AlphaFoldDB" id="A0A810Q673"/>
<protein>
    <submittedName>
        <fullName evidence="1">Uncharacterized protein</fullName>
    </submittedName>
</protein>